<evidence type="ECO:0000313" key="2">
    <source>
        <dbReference type="Proteomes" id="UP001497535"/>
    </source>
</evidence>
<sequence>MAKENSTTFKEILKNFKNSKETPQTPKNSLKSKKYPENQQIPRNLKKTPSKFKEKPLKIQRIFKITKSANIQNLKKTLLKIQIISKNPSKSNKIFNMTDQKTQFSFSYPNLSFLILKRLTRDKKAFFCFHF</sequence>
<gene>
    <name evidence="1" type="ORF">MENTE1834_LOCUS5715</name>
</gene>
<name>A0ACB0XZH2_MELEN</name>
<accession>A0ACB0XZH2</accession>
<dbReference type="EMBL" id="CAVMJV010000004">
    <property type="protein sequence ID" value="CAK5025184.1"/>
    <property type="molecule type" value="Genomic_DNA"/>
</dbReference>
<keyword evidence="2" id="KW-1185">Reference proteome</keyword>
<reference evidence="1" key="1">
    <citation type="submission" date="2023-11" db="EMBL/GenBank/DDBJ databases">
        <authorList>
            <person name="Poullet M."/>
        </authorList>
    </citation>
    <scope>NUCLEOTIDE SEQUENCE</scope>
    <source>
        <strain evidence="1">E1834</strain>
    </source>
</reference>
<organism evidence="1 2">
    <name type="scientific">Meloidogyne enterolobii</name>
    <name type="common">Root-knot nematode worm</name>
    <name type="synonym">Meloidogyne mayaguensis</name>
    <dbReference type="NCBI Taxonomy" id="390850"/>
    <lineage>
        <taxon>Eukaryota</taxon>
        <taxon>Metazoa</taxon>
        <taxon>Ecdysozoa</taxon>
        <taxon>Nematoda</taxon>
        <taxon>Chromadorea</taxon>
        <taxon>Rhabditida</taxon>
        <taxon>Tylenchina</taxon>
        <taxon>Tylenchomorpha</taxon>
        <taxon>Tylenchoidea</taxon>
        <taxon>Meloidogynidae</taxon>
        <taxon>Meloidogyninae</taxon>
        <taxon>Meloidogyne</taxon>
    </lineage>
</organism>
<comment type="caution">
    <text evidence="1">The sequence shown here is derived from an EMBL/GenBank/DDBJ whole genome shotgun (WGS) entry which is preliminary data.</text>
</comment>
<dbReference type="Proteomes" id="UP001497535">
    <property type="component" value="Unassembled WGS sequence"/>
</dbReference>
<proteinExistence type="predicted"/>
<evidence type="ECO:0000313" key="1">
    <source>
        <dbReference type="EMBL" id="CAK5025184.1"/>
    </source>
</evidence>
<protein>
    <submittedName>
        <fullName evidence="1">Uncharacterized protein</fullName>
    </submittedName>
</protein>